<evidence type="ECO:0000313" key="3">
    <source>
        <dbReference type="RefSeq" id="XP_025033395.1"/>
    </source>
</evidence>
<keyword evidence="2" id="KW-1185">Reference proteome</keyword>
<feature type="domain" description="Inter-alpha-trypsin inhibitor heavy chain C-terminal" evidence="1">
    <location>
        <begin position="1"/>
        <end position="125"/>
    </location>
</feature>
<proteinExistence type="predicted"/>
<dbReference type="AlphaFoldDB" id="A0A9F5N2C7"/>
<dbReference type="OrthoDB" id="299997at2759"/>
<sequence length="138" mass="15397">ITINGQLIGAKKFLNNKLNTYFGKIGFNFEMKGLKVEVSTESITLKDGSSTSSLSWSETGRLIRRRLLVSVKQESNVTLTVDGDLTFMVLLHRVWKKHPVNVDFLGIYISPANNFSSTVHGLIGKAGCGRWFHGSFYL</sequence>
<dbReference type="Pfam" id="PF06668">
    <property type="entry name" value="ITI_HC_C"/>
    <property type="match status" value="1"/>
</dbReference>
<dbReference type="PANTHER" id="PTHR10338">
    <property type="entry name" value="INTER-ALPHA-TRYPSIN INHIBITOR HEAVY CHAIN FAMILY MEMBER"/>
    <property type="match status" value="1"/>
</dbReference>
<organism evidence="2 3">
    <name type="scientific">Python bivittatus</name>
    <name type="common">Burmese python</name>
    <name type="synonym">Python molurus bivittatus</name>
    <dbReference type="NCBI Taxonomy" id="176946"/>
    <lineage>
        <taxon>Eukaryota</taxon>
        <taxon>Metazoa</taxon>
        <taxon>Chordata</taxon>
        <taxon>Craniata</taxon>
        <taxon>Vertebrata</taxon>
        <taxon>Euteleostomi</taxon>
        <taxon>Lepidosauria</taxon>
        <taxon>Squamata</taxon>
        <taxon>Bifurcata</taxon>
        <taxon>Unidentata</taxon>
        <taxon>Episquamata</taxon>
        <taxon>Toxicofera</taxon>
        <taxon>Serpentes</taxon>
        <taxon>Henophidia</taxon>
        <taxon>Pythonidae</taxon>
        <taxon>Python</taxon>
    </lineage>
</organism>
<evidence type="ECO:0000313" key="2">
    <source>
        <dbReference type="Proteomes" id="UP000695026"/>
    </source>
</evidence>
<dbReference type="GO" id="GO:0030212">
    <property type="term" value="P:hyaluronan metabolic process"/>
    <property type="evidence" value="ECO:0007669"/>
    <property type="project" value="InterPro"/>
</dbReference>
<dbReference type="InterPro" id="IPR050934">
    <property type="entry name" value="ITIH"/>
</dbReference>
<dbReference type="KEGG" id="pbi:112543371"/>
<dbReference type="Proteomes" id="UP000695026">
    <property type="component" value="Unplaced"/>
</dbReference>
<gene>
    <name evidence="3" type="primary">LOC112543371</name>
</gene>
<feature type="non-terminal residue" evidence="3">
    <location>
        <position position="1"/>
    </location>
</feature>
<dbReference type="InterPro" id="IPR010600">
    <property type="entry name" value="ITI_HC_C"/>
</dbReference>
<dbReference type="GeneID" id="112543371"/>
<accession>A0A9F5N2C7</accession>
<dbReference type="PANTHER" id="PTHR10338:SF14">
    <property type="entry name" value="INTER-ALPHA-TRYPSIN INHIBITOR HEAVY CHAIN H2"/>
    <property type="match status" value="1"/>
</dbReference>
<name>A0A9F5N2C7_PYTBI</name>
<reference evidence="3" key="1">
    <citation type="submission" date="2025-08" db="UniProtKB">
        <authorList>
            <consortium name="RefSeq"/>
        </authorList>
    </citation>
    <scope>IDENTIFICATION</scope>
    <source>
        <tissue evidence="3">Liver</tissue>
    </source>
</reference>
<evidence type="ECO:0000259" key="1">
    <source>
        <dbReference type="Pfam" id="PF06668"/>
    </source>
</evidence>
<protein>
    <submittedName>
        <fullName evidence="3">Inter-alpha-trypsin inhibitor heavy chain H2-like</fullName>
    </submittedName>
</protein>
<dbReference type="RefSeq" id="XP_025033395.1">
    <property type="nucleotide sequence ID" value="XM_025177627.1"/>
</dbReference>
<dbReference type="GO" id="GO:0004867">
    <property type="term" value="F:serine-type endopeptidase inhibitor activity"/>
    <property type="evidence" value="ECO:0007669"/>
    <property type="project" value="InterPro"/>
</dbReference>